<feature type="region of interest" description="Disordered" evidence="1">
    <location>
        <begin position="1"/>
        <end position="83"/>
    </location>
</feature>
<protein>
    <submittedName>
        <fullName evidence="2">Uncharacterized protein</fullName>
    </submittedName>
</protein>
<feature type="compositionally biased region" description="Basic and acidic residues" evidence="1">
    <location>
        <begin position="8"/>
        <end position="19"/>
    </location>
</feature>
<reference evidence="3" key="1">
    <citation type="journal article" date="2005" name="Nature">
        <title>The map-based sequence of the rice genome.</title>
        <authorList>
            <consortium name="International rice genome sequencing project (IRGSP)"/>
            <person name="Matsumoto T."/>
            <person name="Wu J."/>
            <person name="Kanamori H."/>
            <person name="Katayose Y."/>
            <person name="Fujisawa M."/>
            <person name="Namiki N."/>
            <person name="Mizuno H."/>
            <person name="Yamamoto K."/>
            <person name="Antonio B.A."/>
            <person name="Baba T."/>
            <person name="Sakata K."/>
            <person name="Nagamura Y."/>
            <person name="Aoki H."/>
            <person name="Arikawa K."/>
            <person name="Arita K."/>
            <person name="Bito T."/>
            <person name="Chiden Y."/>
            <person name="Fujitsuka N."/>
            <person name="Fukunaka R."/>
            <person name="Hamada M."/>
            <person name="Harada C."/>
            <person name="Hayashi A."/>
            <person name="Hijishita S."/>
            <person name="Honda M."/>
            <person name="Hosokawa S."/>
            <person name="Ichikawa Y."/>
            <person name="Idonuma A."/>
            <person name="Iijima M."/>
            <person name="Ikeda M."/>
            <person name="Ikeno M."/>
            <person name="Ito K."/>
            <person name="Ito S."/>
            <person name="Ito T."/>
            <person name="Ito Y."/>
            <person name="Ito Y."/>
            <person name="Iwabuchi A."/>
            <person name="Kamiya K."/>
            <person name="Karasawa W."/>
            <person name="Kurita K."/>
            <person name="Katagiri S."/>
            <person name="Kikuta A."/>
            <person name="Kobayashi H."/>
            <person name="Kobayashi N."/>
            <person name="Machita K."/>
            <person name="Maehara T."/>
            <person name="Masukawa M."/>
            <person name="Mizubayashi T."/>
            <person name="Mukai Y."/>
            <person name="Nagasaki H."/>
            <person name="Nagata Y."/>
            <person name="Naito S."/>
            <person name="Nakashima M."/>
            <person name="Nakama Y."/>
            <person name="Nakamichi Y."/>
            <person name="Nakamura M."/>
            <person name="Meguro A."/>
            <person name="Negishi M."/>
            <person name="Ohta I."/>
            <person name="Ohta T."/>
            <person name="Okamoto M."/>
            <person name="Ono N."/>
            <person name="Saji S."/>
            <person name="Sakaguchi M."/>
            <person name="Sakai K."/>
            <person name="Shibata M."/>
            <person name="Shimokawa T."/>
            <person name="Song J."/>
            <person name="Takazaki Y."/>
            <person name="Terasawa K."/>
            <person name="Tsugane M."/>
            <person name="Tsuji K."/>
            <person name="Ueda S."/>
            <person name="Waki K."/>
            <person name="Yamagata H."/>
            <person name="Yamamoto M."/>
            <person name="Yamamoto S."/>
            <person name="Yamane H."/>
            <person name="Yoshiki S."/>
            <person name="Yoshihara R."/>
            <person name="Yukawa K."/>
            <person name="Zhong H."/>
            <person name="Yano M."/>
            <person name="Yuan Q."/>
            <person name="Ouyang S."/>
            <person name="Liu J."/>
            <person name="Jones K.M."/>
            <person name="Gansberger K."/>
            <person name="Moffat K."/>
            <person name="Hill J."/>
            <person name="Bera J."/>
            <person name="Fadrosh D."/>
            <person name="Jin S."/>
            <person name="Johri S."/>
            <person name="Kim M."/>
            <person name="Overton L."/>
            <person name="Reardon M."/>
            <person name="Tsitrin T."/>
            <person name="Vuong H."/>
            <person name="Weaver B."/>
            <person name="Ciecko A."/>
            <person name="Tallon L."/>
            <person name="Jackson J."/>
            <person name="Pai G."/>
            <person name="Aken S.V."/>
            <person name="Utterback T."/>
            <person name="Reidmuller S."/>
            <person name="Feldblyum T."/>
            <person name="Hsiao J."/>
            <person name="Zismann V."/>
            <person name="Iobst S."/>
            <person name="de Vazeille A.R."/>
            <person name="Buell C.R."/>
            <person name="Ying K."/>
            <person name="Li Y."/>
            <person name="Lu T."/>
            <person name="Huang Y."/>
            <person name="Zhao Q."/>
            <person name="Feng Q."/>
            <person name="Zhang L."/>
            <person name="Zhu J."/>
            <person name="Weng Q."/>
            <person name="Mu J."/>
            <person name="Lu Y."/>
            <person name="Fan D."/>
            <person name="Liu Y."/>
            <person name="Guan J."/>
            <person name="Zhang Y."/>
            <person name="Yu S."/>
            <person name="Liu X."/>
            <person name="Zhang Y."/>
            <person name="Hong G."/>
            <person name="Han B."/>
            <person name="Choisne N."/>
            <person name="Demange N."/>
            <person name="Orjeda G."/>
            <person name="Samain S."/>
            <person name="Cattolico L."/>
            <person name="Pelletier E."/>
            <person name="Couloux A."/>
            <person name="Segurens B."/>
            <person name="Wincker P."/>
            <person name="D'Hont A."/>
            <person name="Scarpelli C."/>
            <person name="Weissenbach J."/>
            <person name="Salanoubat M."/>
            <person name="Quetier F."/>
            <person name="Yu Y."/>
            <person name="Kim H.R."/>
            <person name="Rambo T."/>
            <person name="Currie J."/>
            <person name="Collura K."/>
            <person name="Luo M."/>
            <person name="Yang T."/>
            <person name="Ammiraju J.S.S."/>
            <person name="Engler F."/>
            <person name="Soderlund C."/>
            <person name="Wing R.A."/>
            <person name="Palmer L.E."/>
            <person name="de la Bastide M."/>
            <person name="Spiegel L."/>
            <person name="Nascimento L."/>
            <person name="Zutavern T."/>
            <person name="O'Shaughnessy A."/>
            <person name="Dike S."/>
            <person name="Dedhia N."/>
            <person name="Preston R."/>
            <person name="Balija V."/>
            <person name="McCombie W.R."/>
            <person name="Chow T."/>
            <person name="Chen H."/>
            <person name="Chung M."/>
            <person name="Chen C."/>
            <person name="Shaw J."/>
            <person name="Wu H."/>
            <person name="Hsiao K."/>
            <person name="Chao Y."/>
            <person name="Chu M."/>
            <person name="Cheng C."/>
            <person name="Hour A."/>
            <person name="Lee P."/>
            <person name="Lin S."/>
            <person name="Lin Y."/>
            <person name="Liou J."/>
            <person name="Liu S."/>
            <person name="Hsing Y."/>
            <person name="Raghuvanshi S."/>
            <person name="Mohanty A."/>
            <person name="Bharti A.K."/>
            <person name="Gaur A."/>
            <person name="Gupta V."/>
            <person name="Kumar D."/>
            <person name="Ravi V."/>
            <person name="Vij S."/>
            <person name="Kapur A."/>
            <person name="Khurana P."/>
            <person name="Khurana P."/>
            <person name="Khurana J.P."/>
            <person name="Tyagi A.K."/>
            <person name="Gaikwad K."/>
            <person name="Singh A."/>
            <person name="Dalal V."/>
            <person name="Srivastava S."/>
            <person name="Dixit A."/>
            <person name="Pal A.K."/>
            <person name="Ghazi I.A."/>
            <person name="Yadav M."/>
            <person name="Pandit A."/>
            <person name="Bhargava A."/>
            <person name="Sureshbabu K."/>
            <person name="Batra K."/>
            <person name="Sharma T.R."/>
            <person name="Mohapatra T."/>
            <person name="Singh N.K."/>
            <person name="Messing J."/>
            <person name="Nelson A.B."/>
            <person name="Fuks G."/>
            <person name="Kavchok S."/>
            <person name="Keizer G."/>
            <person name="Linton E."/>
            <person name="Llaca V."/>
            <person name="Song R."/>
            <person name="Tanyolac B."/>
            <person name="Young S."/>
            <person name="Ho-Il K."/>
            <person name="Hahn J.H."/>
            <person name="Sangsakoo G."/>
            <person name="Vanavichit A."/>
            <person name="de Mattos Luiz.A.T."/>
            <person name="Zimmer P.D."/>
            <person name="Malone G."/>
            <person name="Dellagostin O."/>
            <person name="de Oliveira A.C."/>
            <person name="Bevan M."/>
            <person name="Bancroft I."/>
            <person name="Minx P."/>
            <person name="Cordum H."/>
            <person name="Wilson R."/>
            <person name="Cheng Z."/>
            <person name="Jin W."/>
            <person name="Jiang J."/>
            <person name="Leong S.A."/>
            <person name="Iwama H."/>
            <person name="Gojobori T."/>
            <person name="Itoh T."/>
            <person name="Niimura Y."/>
            <person name="Fujii Y."/>
            <person name="Habara T."/>
            <person name="Sakai H."/>
            <person name="Sato Y."/>
            <person name="Wilson G."/>
            <person name="Kumar K."/>
            <person name="McCouch S."/>
            <person name="Juretic N."/>
            <person name="Hoen D."/>
            <person name="Wright S."/>
            <person name="Bruskiewich R."/>
            <person name="Bureau T."/>
            <person name="Miyao A."/>
            <person name="Hirochika H."/>
            <person name="Nishikawa T."/>
            <person name="Kadowaki K."/>
            <person name="Sugiura M."/>
            <person name="Burr B."/>
            <person name="Sasaki T."/>
        </authorList>
    </citation>
    <scope>NUCLEOTIDE SEQUENCE [LARGE SCALE GENOMIC DNA]</scope>
    <source>
        <strain evidence="3">cv. Nipponbare</strain>
    </source>
</reference>
<dbReference type="Proteomes" id="UP000000763">
    <property type="component" value="Chromosome 3"/>
</dbReference>
<evidence type="ECO:0000313" key="2">
    <source>
        <dbReference type="EMBL" id="AAT77878.1"/>
    </source>
</evidence>
<accession>Q6AVH2</accession>
<feature type="compositionally biased region" description="Low complexity" evidence="1">
    <location>
        <begin position="57"/>
        <end position="76"/>
    </location>
</feature>
<feature type="compositionally biased region" description="Gly residues" evidence="1">
    <location>
        <begin position="143"/>
        <end position="153"/>
    </location>
</feature>
<name>Q6AVH2_ORYSJ</name>
<evidence type="ECO:0000256" key="1">
    <source>
        <dbReference type="SAM" id="MobiDB-lite"/>
    </source>
</evidence>
<proteinExistence type="predicted"/>
<dbReference type="EMBL" id="AC103550">
    <property type="protein sequence ID" value="AAT77878.1"/>
    <property type="molecule type" value="Genomic_DNA"/>
</dbReference>
<sequence>MWGGSGLDEAKQKVEAVRTEEDEGLSGLPRRSRRPPWPLPAPPKRAAAGSGKRRAPAVEPAAVAAADVDRPLPSAPRRSRPRRRQYHVEYYKNIFGKTALNEEEHHGAPVTLPMMTEPHSGGGGGDWSREDCGMGSREDCGMGSSGKVGGLFG</sequence>
<gene>
    <name evidence="2" type="primary">OSJNBa0079G12.12</name>
</gene>
<organism evidence="2 3">
    <name type="scientific">Oryza sativa subsp. japonica</name>
    <name type="common">Rice</name>
    <dbReference type="NCBI Taxonomy" id="39947"/>
    <lineage>
        <taxon>Eukaryota</taxon>
        <taxon>Viridiplantae</taxon>
        <taxon>Streptophyta</taxon>
        <taxon>Embryophyta</taxon>
        <taxon>Tracheophyta</taxon>
        <taxon>Spermatophyta</taxon>
        <taxon>Magnoliopsida</taxon>
        <taxon>Liliopsida</taxon>
        <taxon>Poales</taxon>
        <taxon>Poaceae</taxon>
        <taxon>BOP clade</taxon>
        <taxon>Oryzoideae</taxon>
        <taxon>Oryzeae</taxon>
        <taxon>Oryzinae</taxon>
        <taxon>Oryza</taxon>
        <taxon>Oryza sativa</taxon>
    </lineage>
</organism>
<reference evidence="3" key="2">
    <citation type="journal article" date="2008" name="Nucleic Acids Res.">
        <title>The rice annotation project database (RAP-DB): 2008 update.</title>
        <authorList>
            <consortium name="The rice annotation project (RAP)"/>
        </authorList>
    </citation>
    <scope>GENOME REANNOTATION</scope>
    <source>
        <strain evidence="3">cv. Nipponbare</strain>
    </source>
</reference>
<feature type="region of interest" description="Disordered" evidence="1">
    <location>
        <begin position="103"/>
        <end position="153"/>
    </location>
</feature>
<evidence type="ECO:0000313" key="3">
    <source>
        <dbReference type="Proteomes" id="UP000000763"/>
    </source>
</evidence>
<feature type="compositionally biased region" description="Basic and acidic residues" evidence="1">
    <location>
        <begin position="127"/>
        <end position="140"/>
    </location>
</feature>
<dbReference type="AlphaFoldDB" id="Q6AVH2"/>